<keyword evidence="3 5" id="KW-1133">Transmembrane helix</keyword>
<dbReference type="InterPro" id="IPR035952">
    <property type="entry name" value="Rhomboid-like_sf"/>
</dbReference>
<dbReference type="SUPFAM" id="SSF144091">
    <property type="entry name" value="Rhomboid-like"/>
    <property type="match status" value="1"/>
</dbReference>
<dbReference type="GO" id="GO:0016020">
    <property type="term" value="C:membrane"/>
    <property type="evidence" value="ECO:0007669"/>
    <property type="project" value="UniProtKB-SubCell"/>
</dbReference>
<evidence type="ECO:0000313" key="8">
    <source>
        <dbReference type="Proteomes" id="UP000269412"/>
    </source>
</evidence>
<evidence type="ECO:0000256" key="2">
    <source>
        <dbReference type="ARBA" id="ARBA00022692"/>
    </source>
</evidence>
<dbReference type="GO" id="GO:0004252">
    <property type="term" value="F:serine-type endopeptidase activity"/>
    <property type="evidence" value="ECO:0007669"/>
    <property type="project" value="InterPro"/>
</dbReference>
<protein>
    <submittedName>
        <fullName evidence="7">Membrane associated rhomboid family serine protease</fullName>
    </submittedName>
</protein>
<keyword evidence="4 5" id="KW-0472">Membrane</keyword>
<evidence type="ECO:0000256" key="5">
    <source>
        <dbReference type="SAM" id="Phobius"/>
    </source>
</evidence>
<feature type="transmembrane region" description="Helical" evidence="5">
    <location>
        <begin position="132"/>
        <end position="150"/>
    </location>
</feature>
<dbReference type="InterPro" id="IPR050925">
    <property type="entry name" value="Rhomboid_protease_S54"/>
</dbReference>
<feature type="transmembrane region" description="Helical" evidence="5">
    <location>
        <begin position="85"/>
        <end position="103"/>
    </location>
</feature>
<comment type="subcellular location">
    <subcellularLocation>
        <location evidence="1">Membrane</location>
        <topology evidence="1">Multi-pass membrane protein</topology>
    </subcellularLocation>
</comment>
<dbReference type="PANTHER" id="PTHR43731">
    <property type="entry name" value="RHOMBOID PROTEASE"/>
    <property type="match status" value="1"/>
</dbReference>
<feature type="transmembrane region" description="Helical" evidence="5">
    <location>
        <begin position="182"/>
        <end position="201"/>
    </location>
</feature>
<reference evidence="7" key="1">
    <citation type="submission" date="2018-10" db="EMBL/GenBank/DDBJ databases">
        <title>Genomic Encyclopedia of Archaeal and Bacterial Type Strains, Phase II (KMG-II): from individual species to whole genera.</title>
        <authorList>
            <person name="Goeker M."/>
        </authorList>
    </citation>
    <scope>NUCLEOTIDE SEQUENCE [LARGE SCALE GENOMIC DNA]</scope>
    <source>
        <strain evidence="7">DSM 25230</strain>
    </source>
</reference>
<keyword evidence="2 5" id="KW-0812">Transmembrane</keyword>
<feature type="transmembrane region" description="Helical" evidence="5">
    <location>
        <begin position="29"/>
        <end position="49"/>
    </location>
</feature>
<feature type="transmembrane region" description="Helical" evidence="5">
    <location>
        <begin position="157"/>
        <end position="176"/>
    </location>
</feature>
<gene>
    <name evidence="7" type="ORF">CLV91_0087</name>
</gene>
<keyword evidence="7" id="KW-0378">Hydrolase</keyword>
<feature type="transmembrane region" description="Helical" evidence="5">
    <location>
        <begin position="110"/>
        <end position="126"/>
    </location>
</feature>
<evidence type="ECO:0000256" key="4">
    <source>
        <dbReference type="ARBA" id="ARBA00023136"/>
    </source>
</evidence>
<dbReference type="InterPro" id="IPR022764">
    <property type="entry name" value="Peptidase_S54_rhomboid_dom"/>
</dbReference>
<keyword evidence="7" id="KW-0645">Protease</keyword>
<dbReference type="GO" id="GO:0006508">
    <property type="term" value="P:proteolysis"/>
    <property type="evidence" value="ECO:0007669"/>
    <property type="project" value="UniProtKB-KW"/>
</dbReference>
<name>A0A495EAU2_9FLAO</name>
<sequence length="261" mass="30127">MTILQILLIWIICCSIVYMSENNYFKLSNKVVIAPLVAVISIWFVYWLELVLETNFNQFGIYPRTLVGLRGVLLSPFIHGSLEHLYNNTIPLAILITALFYFYNKVALRVLVIGTITSGLLTWIIARSSYHIGASSVIYLLASFIFFKGIFTKYYRLVALSLIVVFVYGSMLWYLFPIKDGISWEGHLGGFLAGLFLAIVLKAKTPAPKKYVWEQEDFKEEEDPFLQQFDENGNFVELESEEINEEIKINYHFKENTNKED</sequence>
<evidence type="ECO:0000259" key="6">
    <source>
        <dbReference type="Pfam" id="PF01694"/>
    </source>
</evidence>
<keyword evidence="8" id="KW-1185">Reference proteome</keyword>
<organism evidence="7 8">
    <name type="scientific">Maribacter vaceletii</name>
    <dbReference type="NCBI Taxonomy" id="1206816"/>
    <lineage>
        <taxon>Bacteria</taxon>
        <taxon>Pseudomonadati</taxon>
        <taxon>Bacteroidota</taxon>
        <taxon>Flavobacteriia</taxon>
        <taxon>Flavobacteriales</taxon>
        <taxon>Flavobacteriaceae</taxon>
        <taxon>Maribacter</taxon>
    </lineage>
</organism>
<dbReference type="Pfam" id="PF01694">
    <property type="entry name" value="Rhomboid"/>
    <property type="match status" value="1"/>
</dbReference>
<dbReference type="Gene3D" id="1.20.1540.10">
    <property type="entry name" value="Rhomboid-like"/>
    <property type="match status" value="1"/>
</dbReference>
<evidence type="ECO:0000256" key="3">
    <source>
        <dbReference type="ARBA" id="ARBA00022989"/>
    </source>
</evidence>
<dbReference type="Proteomes" id="UP000269412">
    <property type="component" value="Unassembled WGS sequence"/>
</dbReference>
<comment type="caution">
    <text evidence="7">The sequence shown here is derived from an EMBL/GenBank/DDBJ whole genome shotgun (WGS) entry which is preliminary data.</text>
</comment>
<dbReference type="AlphaFoldDB" id="A0A495EAU2"/>
<evidence type="ECO:0000313" key="7">
    <source>
        <dbReference type="EMBL" id="RKR14018.1"/>
    </source>
</evidence>
<dbReference type="PANTHER" id="PTHR43731:SF9">
    <property type="entry name" value="SLR1461 PROTEIN"/>
    <property type="match status" value="1"/>
</dbReference>
<evidence type="ECO:0000256" key="1">
    <source>
        <dbReference type="ARBA" id="ARBA00004141"/>
    </source>
</evidence>
<feature type="domain" description="Peptidase S54 rhomboid" evidence="6">
    <location>
        <begin position="72"/>
        <end position="201"/>
    </location>
</feature>
<proteinExistence type="predicted"/>
<accession>A0A495EAU2</accession>
<dbReference type="EMBL" id="RBIQ01000007">
    <property type="protein sequence ID" value="RKR14018.1"/>
    <property type="molecule type" value="Genomic_DNA"/>
</dbReference>